<dbReference type="EMBL" id="VWOX01000003">
    <property type="protein sequence ID" value="KAA5545205.1"/>
    <property type="molecule type" value="Genomic_DNA"/>
</dbReference>
<dbReference type="InterPro" id="IPR004714">
    <property type="entry name" value="Cyt_oxidase_maturation_cbb3"/>
</dbReference>
<gene>
    <name evidence="1" type="primary">ccoS</name>
    <name evidence="1" type="ORF">FYK55_05920</name>
</gene>
<organism evidence="1 2">
    <name type="scientific">Roseiconus nitratireducens</name>
    <dbReference type="NCBI Taxonomy" id="2605748"/>
    <lineage>
        <taxon>Bacteria</taxon>
        <taxon>Pseudomonadati</taxon>
        <taxon>Planctomycetota</taxon>
        <taxon>Planctomycetia</taxon>
        <taxon>Pirellulales</taxon>
        <taxon>Pirellulaceae</taxon>
        <taxon>Roseiconus</taxon>
    </lineage>
</organism>
<proteinExistence type="predicted"/>
<dbReference type="PANTHER" id="PTHR41532">
    <property type="entry name" value="FIXS PROTEIN"/>
    <property type="match status" value="1"/>
</dbReference>
<dbReference type="RefSeq" id="WP_150075474.1">
    <property type="nucleotide sequence ID" value="NZ_VWOX01000003.1"/>
</dbReference>
<protein>
    <submittedName>
        <fullName evidence="1">Cbb3-type cytochrome oxidase assembly protein CcoS</fullName>
    </submittedName>
</protein>
<name>A0A5M6DIX1_9BACT</name>
<dbReference type="PANTHER" id="PTHR41532:SF1">
    <property type="entry name" value="FIXS PROTEIN"/>
    <property type="match status" value="1"/>
</dbReference>
<reference evidence="1 2" key="1">
    <citation type="submission" date="2019-08" db="EMBL/GenBank/DDBJ databases">
        <authorList>
            <person name="Dhanesh K."/>
            <person name="Kumar G."/>
            <person name="Sasikala C."/>
            <person name="Venkata Ramana C."/>
        </authorList>
    </citation>
    <scope>NUCLEOTIDE SEQUENCE [LARGE SCALE GENOMIC DNA]</scope>
    <source>
        <strain evidence="1 2">JC645</strain>
    </source>
</reference>
<dbReference type="Proteomes" id="UP000324479">
    <property type="component" value="Unassembled WGS sequence"/>
</dbReference>
<evidence type="ECO:0000313" key="1">
    <source>
        <dbReference type="EMBL" id="KAA5545205.1"/>
    </source>
</evidence>
<dbReference type="Pfam" id="PF03597">
    <property type="entry name" value="FixS"/>
    <property type="match status" value="1"/>
</dbReference>
<accession>A0A5M6DIX1</accession>
<evidence type="ECO:0000313" key="2">
    <source>
        <dbReference type="Proteomes" id="UP000324479"/>
    </source>
</evidence>
<comment type="caution">
    <text evidence="1">The sequence shown here is derived from an EMBL/GenBank/DDBJ whole genome shotgun (WGS) entry which is preliminary data.</text>
</comment>
<sequence>MNVLYIALPIAIAMGATALFACIRCIRSGQFDDLETPAVRMLLDDEDSVRRD</sequence>
<keyword evidence="2" id="KW-1185">Reference proteome</keyword>
<dbReference type="NCBIfam" id="TIGR00847">
    <property type="entry name" value="ccoS"/>
    <property type="match status" value="1"/>
</dbReference>
<dbReference type="AlphaFoldDB" id="A0A5M6DIX1"/>